<dbReference type="Proteomes" id="UP001596233">
    <property type="component" value="Unassembled WGS sequence"/>
</dbReference>
<evidence type="ECO:0000256" key="1">
    <source>
        <dbReference type="ARBA" id="ARBA00004651"/>
    </source>
</evidence>
<organism evidence="8 9">
    <name type="scientific">Paenibacillus septentrionalis</name>
    <dbReference type="NCBI Taxonomy" id="429342"/>
    <lineage>
        <taxon>Bacteria</taxon>
        <taxon>Bacillati</taxon>
        <taxon>Bacillota</taxon>
        <taxon>Bacilli</taxon>
        <taxon>Bacillales</taxon>
        <taxon>Paenibacillaceae</taxon>
        <taxon>Paenibacillus</taxon>
    </lineage>
</organism>
<comment type="subcellular location">
    <subcellularLocation>
        <location evidence="1">Cell membrane</location>
        <topology evidence="1">Multi-pass membrane protein</topology>
    </subcellularLocation>
</comment>
<dbReference type="PANTHER" id="PTHR23526">
    <property type="entry name" value="INTEGRAL MEMBRANE TRANSPORT PROTEIN-RELATED"/>
    <property type="match status" value="1"/>
</dbReference>
<gene>
    <name evidence="8" type="ORF">ACFP56_18080</name>
</gene>
<feature type="transmembrane region" description="Helical" evidence="6">
    <location>
        <begin position="117"/>
        <end position="143"/>
    </location>
</feature>
<feature type="transmembrane region" description="Helical" evidence="6">
    <location>
        <begin position="323"/>
        <end position="347"/>
    </location>
</feature>
<dbReference type="InterPro" id="IPR011701">
    <property type="entry name" value="MFS"/>
</dbReference>
<evidence type="ECO:0000256" key="2">
    <source>
        <dbReference type="ARBA" id="ARBA00022448"/>
    </source>
</evidence>
<feature type="transmembrane region" description="Helical" evidence="6">
    <location>
        <begin position="266"/>
        <end position="287"/>
    </location>
</feature>
<comment type="caution">
    <text evidence="8">The sequence shown here is derived from an EMBL/GenBank/DDBJ whole genome shotgun (WGS) entry which is preliminary data.</text>
</comment>
<feature type="transmembrane region" description="Helical" evidence="6">
    <location>
        <begin position="359"/>
        <end position="378"/>
    </location>
</feature>
<dbReference type="Gene3D" id="1.20.1250.20">
    <property type="entry name" value="MFS general substrate transporter like domains"/>
    <property type="match status" value="2"/>
</dbReference>
<evidence type="ECO:0000313" key="8">
    <source>
        <dbReference type="EMBL" id="MFC6334541.1"/>
    </source>
</evidence>
<feature type="domain" description="Major facilitator superfamily (MFS) profile" evidence="7">
    <location>
        <begin position="189"/>
        <end position="423"/>
    </location>
</feature>
<feature type="transmembrane region" description="Helical" evidence="6">
    <location>
        <begin position="398"/>
        <end position="418"/>
    </location>
</feature>
<feature type="transmembrane region" description="Helical" evidence="6">
    <location>
        <begin position="183"/>
        <end position="204"/>
    </location>
</feature>
<dbReference type="InterPro" id="IPR036259">
    <property type="entry name" value="MFS_trans_sf"/>
</dbReference>
<name>A0ABW1VAV6_9BACL</name>
<keyword evidence="5 6" id="KW-0472">Membrane</keyword>
<evidence type="ECO:0000313" key="9">
    <source>
        <dbReference type="Proteomes" id="UP001596233"/>
    </source>
</evidence>
<feature type="transmembrane region" description="Helical" evidence="6">
    <location>
        <begin position="299"/>
        <end position="317"/>
    </location>
</feature>
<feature type="transmembrane region" description="Helical" evidence="6">
    <location>
        <begin position="155"/>
        <end position="177"/>
    </location>
</feature>
<dbReference type="PANTHER" id="PTHR23526:SF2">
    <property type="entry name" value="MAJOR FACILITATOR SUPERFAMILY (MFS) PROFILE DOMAIN-CONTAINING PROTEIN"/>
    <property type="match status" value="1"/>
</dbReference>
<feature type="transmembrane region" description="Helical" evidence="6">
    <location>
        <begin position="59"/>
        <end position="78"/>
    </location>
</feature>
<keyword evidence="2" id="KW-0813">Transport</keyword>
<sequence length="423" mass="46952">MKVSIRSLTNPYSRAKSTYRQGMHTAVIEGMWAMLLLTMLMGPFLTAYLLYLGANSKQIGIVLAIPALANLLQVLAAMYMQKLANRKRAFILFTSAHRIVGLSTGLIPFIFPKDLWLTSFIIMFLLYCLINAFAGVIWTSLISDMVPAQVRGKYFGIRNVLTSAVNSAGLYITGVIIDTFPGAAGFNIMFAIAAVTVVMNIIYFNKYPNPPFEKSEGMKLGTFVLRPFHDRNFFKGLIFLTAWTLIITMTHPFFSYVMLDVLHVPYATVANLVILQTIASMAGFYICGLLSRRFSERTLLLSSLPFLALASLLWSVTNFLPQLLVLILIYLLLGFGLGSYNQQIFIFMIGSSSKAERPIYIAVFSAITGIAGFIGPALGGVVFEELKAYPLWLQEYGLFLLLGIILLVLACIVAPIVFRKAKK</sequence>
<dbReference type="RefSeq" id="WP_379237169.1">
    <property type="nucleotide sequence ID" value="NZ_JBHSTE010000006.1"/>
</dbReference>
<feature type="transmembrane region" description="Helical" evidence="6">
    <location>
        <begin position="90"/>
        <end position="111"/>
    </location>
</feature>
<keyword evidence="9" id="KW-1185">Reference proteome</keyword>
<dbReference type="PROSITE" id="PS50850">
    <property type="entry name" value="MFS"/>
    <property type="match status" value="1"/>
</dbReference>
<feature type="transmembrane region" description="Helical" evidence="6">
    <location>
        <begin position="233"/>
        <end position="254"/>
    </location>
</feature>
<keyword evidence="3 6" id="KW-0812">Transmembrane</keyword>
<reference evidence="9" key="1">
    <citation type="journal article" date="2019" name="Int. J. Syst. Evol. Microbiol.">
        <title>The Global Catalogue of Microorganisms (GCM) 10K type strain sequencing project: providing services to taxonomists for standard genome sequencing and annotation.</title>
        <authorList>
            <consortium name="The Broad Institute Genomics Platform"/>
            <consortium name="The Broad Institute Genome Sequencing Center for Infectious Disease"/>
            <person name="Wu L."/>
            <person name="Ma J."/>
        </authorList>
    </citation>
    <scope>NUCLEOTIDE SEQUENCE [LARGE SCALE GENOMIC DNA]</scope>
    <source>
        <strain evidence="9">PCU 280</strain>
    </source>
</reference>
<evidence type="ECO:0000256" key="5">
    <source>
        <dbReference type="ARBA" id="ARBA00023136"/>
    </source>
</evidence>
<dbReference type="InterPro" id="IPR020846">
    <property type="entry name" value="MFS_dom"/>
</dbReference>
<dbReference type="SUPFAM" id="SSF103473">
    <property type="entry name" value="MFS general substrate transporter"/>
    <property type="match status" value="1"/>
</dbReference>
<evidence type="ECO:0000259" key="7">
    <source>
        <dbReference type="PROSITE" id="PS50850"/>
    </source>
</evidence>
<keyword evidence="4 6" id="KW-1133">Transmembrane helix</keyword>
<feature type="transmembrane region" description="Helical" evidence="6">
    <location>
        <begin position="30"/>
        <end position="53"/>
    </location>
</feature>
<proteinExistence type="predicted"/>
<evidence type="ECO:0000256" key="3">
    <source>
        <dbReference type="ARBA" id="ARBA00022692"/>
    </source>
</evidence>
<evidence type="ECO:0000256" key="4">
    <source>
        <dbReference type="ARBA" id="ARBA00022989"/>
    </source>
</evidence>
<dbReference type="InterPro" id="IPR052528">
    <property type="entry name" value="Sugar_transport-like"/>
</dbReference>
<accession>A0ABW1VAV6</accession>
<protein>
    <submittedName>
        <fullName evidence="8">MFS transporter</fullName>
    </submittedName>
</protein>
<dbReference type="EMBL" id="JBHSTE010000006">
    <property type="protein sequence ID" value="MFC6334541.1"/>
    <property type="molecule type" value="Genomic_DNA"/>
</dbReference>
<evidence type="ECO:0000256" key="6">
    <source>
        <dbReference type="SAM" id="Phobius"/>
    </source>
</evidence>
<dbReference type="Pfam" id="PF07690">
    <property type="entry name" value="MFS_1"/>
    <property type="match status" value="1"/>
</dbReference>